<dbReference type="PROSITE" id="PS50181">
    <property type="entry name" value="FBOX"/>
    <property type="match status" value="1"/>
</dbReference>
<protein>
    <recommendedName>
        <fullName evidence="1">F-box domain-containing protein</fullName>
    </recommendedName>
</protein>
<sequence length="290" mass="32718">MCFASKNAMRWSLAHISTYRYFRKVSRFTRKLKQASRRKCPKQRACGIDFGLHLLTTKSDKASMSLDSLSVTLHGLSLTPLPANPGNASLSSLPSELDKDIAKLLSTSDLHSLTGVSRHYNNIAEPYLYRHVGFFNDGHEFMMGRLFLTILGRPSLARHIESFTLSVGTFHQSLQNHLTSKIRLQGDFDETSKSIFDMVDAIGEHFKTPGYKERCIQSLRTLTTSKPTCDAVLVRILYIATNLESILLCCPLNSDFELSLMALRMRCTQELRSDKAFPLCKLKMFILKGA</sequence>
<keyword evidence="3" id="KW-1185">Reference proteome</keyword>
<organism evidence="2 3">
    <name type="scientific">Massariosphaeria phaeospora</name>
    <dbReference type="NCBI Taxonomy" id="100035"/>
    <lineage>
        <taxon>Eukaryota</taxon>
        <taxon>Fungi</taxon>
        <taxon>Dikarya</taxon>
        <taxon>Ascomycota</taxon>
        <taxon>Pezizomycotina</taxon>
        <taxon>Dothideomycetes</taxon>
        <taxon>Pleosporomycetidae</taxon>
        <taxon>Pleosporales</taxon>
        <taxon>Pleosporales incertae sedis</taxon>
        <taxon>Massariosphaeria</taxon>
    </lineage>
</organism>
<dbReference type="SUPFAM" id="SSF81383">
    <property type="entry name" value="F-box domain"/>
    <property type="match status" value="1"/>
</dbReference>
<comment type="caution">
    <text evidence="2">The sequence shown here is derived from an EMBL/GenBank/DDBJ whole genome shotgun (WGS) entry which is preliminary data.</text>
</comment>
<evidence type="ECO:0000259" key="1">
    <source>
        <dbReference type="PROSITE" id="PS50181"/>
    </source>
</evidence>
<feature type="domain" description="F-box" evidence="1">
    <location>
        <begin position="87"/>
        <end position="132"/>
    </location>
</feature>
<reference evidence="2 3" key="1">
    <citation type="submission" date="2020-01" db="EMBL/GenBank/DDBJ databases">
        <authorList>
            <consortium name="DOE Joint Genome Institute"/>
            <person name="Haridas S."/>
            <person name="Albert R."/>
            <person name="Binder M."/>
            <person name="Bloem J."/>
            <person name="Labutti K."/>
            <person name="Salamov A."/>
            <person name="Andreopoulos B."/>
            <person name="Baker S.E."/>
            <person name="Barry K."/>
            <person name="Bills G."/>
            <person name="Bluhm B.H."/>
            <person name="Cannon C."/>
            <person name="Castanera R."/>
            <person name="Culley D.E."/>
            <person name="Daum C."/>
            <person name="Ezra D."/>
            <person name="Gonzalez J.B."/>
            <person name="Henrissat B."/>
            <person name="Kuo A."/>
            <person name="Liang C."/>
            <person name="Lipzen A."/>
            <person name="Lutzoni F."/>
            <person name="Magnuson J."/>
            <person name="Mondo S."/>
            <person name="Nolan M."/>
            <person name="Ohm R."/>
            <person name="Pangilinan J."/>
            <person name="Park H.-J.H."/>
            <person name="Ramirez L."/>
            <person name="Alfaro M."/>
            <person name="Sun H."/>
            <person name="Tritt A."/>
            <person name="Yoshinaga Y."/>
            <person name="Zwiers L.-H.L."/>
            <person name="Turgeon B.G."/>
            <person name="Goodwin S.B."/>
            <person name="Spatafora J.W."/>
            <person name="Crous P.W."/>
            <person name="Grigoriev I.V."/>
        </authorList>
    </citation>
    <scope>NUCLEOTIDE SEQUENCE [LARGE SCALE GENOMIC DNA]</scope>
    <source>
        <strain evidence="2 3">CBS 611.86</strain>
    </source>
</reference>
<proteinExistence type="predicted"/>
<accession>A0A7C8I5P4</accession>
<dbReference type="InterPro" id="IPR001810">
    <property type="entry name" value="F-box_dom"/>
</dbReference>
<dbReference type="EMBL" id="JAADJZ010000015">
    <property type="protein sequence ID" value="KAF2869906.1"/>
    <property type="molecule type" value="Genomic_DNA"/>
</dbReference>
<dbReference type="InterPro" id="IPR036047">
    <property type="entry name" value="F-box-like_dom_sf"/>
</dbReference>
<evidence type="ECO:0000313" key="3">
    <source>
        <dbReference type="Proteomes" id="UP000481861"/>
    </source>
</evidence>
<evidence type="ECO:0000313" key="2">
    <source>
        <dbReference type="EMBL" id="KAF2869906.1"/>
    </source>
</evidence>
<gene>
    <name evidence="2" type="ORF">BDV95DRAFT_576609</name>
</gene>
<name>A0A7C8I5P4_9PLEO</name>
<dbReference type="AlphaFoldDB" id="A0A7C8I5P4"/>
<dbReference type="Proteomes" id="UP000481861">
    <property type="component" value="Unassembled WGS sequence"/>
</dbReference>
<dbReference type="OrthoDB" id="3800085at2759"/>